<feature type="non-terminal residue" evidence="1">
    <location>
        <position position="1"/>
    </location>
</feature>
<organism evidence="1">
    <name type="scientific">Lepeophtheirus salmonis</name>
    <name type="common">Salmon louse</name>
    <name type="synonym">Caligus salmonis</name>
    <dbReference type="NCBI Taxonomy" id="72036"/>
    <lineage>
        <taxon>Eukaryota</taxon>
        <taxon>Metazoa</taxon>
        <taxon>Ecdysozoa</taxon>
        <taxon>Arthropoda</taxon>
        <taxon>Crustacea</taxon>
        <taxon>Multicrustacea</taxon>
        <taxon>Hexanauplia</taxon>
        <taxon>Copepoda</taxon>
        <taxon>Siphonostomatoida</taxon>
        <taxon>Caligidae</taxon>
        <taxon>Lepeophtheirus</taxon>
    </lineage>
</organism>
<evidence type="ECO:0000313" key="1">
    <source>
        <dbReference type="EMBL" id="CDW44809.1"/>
    </source>
</evidence>
<reference evidence="1" key="1">
    <citation type="submission" date="2014-05" db="EMBL/GenBank/DDBJ databases">
        <authorList>
            <person name="Chronopoulou M."/>
        </authorList>
    </citation>
    <scope>NUCLEOTIDE SEQUENCE</scope>
    <source>
        <tissue evidence="1">Whole organism</tissue>
    </source>
</reference>
<accession>A0A0K2V2T0</accession>
<protein>
    <submittedName>
        <fullName evidence="1">Uncharacterized protein</fullName>
    </submittedName>
</protein>
<dbReference type="AlphaFoldDB" id="A0A0K2V2T0"/>
<name>A0A0K2V2T0_LEPSM</name>
<dbReference type="EMBL" id="HACA01027448">
    <property type="protein sequence ID" value="CDW44809.1"/>
    <property type="molecule type" value="Transcribed_RNA"/>
</dbReference>
<sequence>DYTFYNIICILYNTKPRLLVPGRYNLHPYRGFRDTSTLLVPGRHNLHPYRGFRDTSTLLVPGRHIDLARCTLIQFGIIQRRDRCTSIHQ</sequence>
<proteinExistence type="predicted"/>